<name>A0A1K2FC67_STRAR</name>
<dbReference type="OrthoDB" id="3979341at2"/>
<sequence>MSLSSPSRDRALARQAIVRRLLSLDETGTLQTVHVRIAAETTGVHVRTVWRWLAAAKESGRVEPVPRRGVFALDDVLWTRLGELGGNVKALYRWMGEHADDVLAGLGRDRLPSLTTLHDAVHRAQRAGRVLEVSRPSYARLDPQGYDRALAELALPGTIDEAGQAAVEPALQDDPDSSDAAGTSPFTDGVRLYVPGAHVVSTKQLGAVTEAIAHTIAARGVVCVYGDPGQGKTVAVHQALRLLPRRIPVHHARVAVKPALPQLRAALLTAFGLPATALTNRTDAADRALLEAFQAPGVLVIDDVQRIAAPELDYLRLLADAPTTQTSLVLCGAGAERTLARAPALASRVLTWQQVPRLETAQVPGVLHLFHPLWDTATDADLLHTDETRAQGNFRTWAKITSHAYAALDRHPEHTVDAALLAQACARLGPRP</sequence>
<dbReference type="PANTHER" id="PTHR35894:SF1">
    <property type="entry name" value="PHOSPHORIBULOKINASE _ URIDINE KINASE FAMILY"/>
    <property type="match status" value="1"/>
</dbReference>
<dbReference type="InterPro" id="IPR049945">
    <property type="entry name" value="AAA_22"/>
</dbReference>
<evidence type="ECO:0000313" key="2">
    <source>
        <dbReference type="EMBL" id="SFY45377.1"/>
    </source>
</evidence>
<dbReference type="Proteomes" id="UP000181909">
    <property type="component" value="Unassembled WGS sequence"/>
</dbReference>
<dbReference type="SUPFAM" id="SSF52540">
    <property type="entry name" value="P-loop containing nucleoside triphosphate hydrolases"/>
    <property type="match status" value="1"/>
</dbReference>
<evidence type="ECO:0000313" key="3">
    <source>
        <dbReference type="Proteomes" id="UP000181909"/>
    </source>
</evidence>
<evidence type="ECO:0000259" key="1">
    <source>
        <dbReference type="Pfam" id="PF13401"/>
    </source>
</evidence>
<dbReference type="PANTHER" id="PTHR35894">
    <property type="entry name" value="GENERAL SECRETION PATHWAY PROTEIN A-RELATED"/>
    <property type="match status" value="1"/>
</dbReference>
<dbReference type="GO" id="GO:0016887">
    <property type="term" value="F:ATP hydrolysis activity"/>
    <property type="evidence" value="ECO:0007669"/>
    <property type="project" value="InterPro"/>
</dbReference>
<dbReference type="Gene3D" id="3.40.50.300">
    <property type="entry name" value="P-loop containing nucleotide triphosphate hydrolases"/>
    <property type="match status" value="1"/>
</dbReference>
<proteinExistence type="predicted"/>
<feature type="domain" description="ORC1/DEAH AAA+ ATPase" evidence="1">
    <location>
        <begin position="219"/>
        <end position="333"/>
    </location>
</feature>
<gene>
    <name evidence="2" type="ORF">SAMN02787144_10721</name>
</gene>
<dbReference type="Pfam" id="PF13401">
    <property type="entry name" value="AAA_22"/>
    <property type="match status" value="1"/>
</dbReference>
<reference evidence="2 3" key="1">
    <citation type="submission" date="2016-11" db="EMBL/GenBank/DDBJ databases">
        <authorList>
            <person name="Jaros S."/>
            <person name="Januszkiewicz K."/>
            <person name="Wedrychowicz H."/>
        </authorList>
    </citation>
    <scope>NUCLEOTIDE SEQUENCE [LARGE SCALE GENOMIC DNA]</scope>
    <source>
        <strain evidence="2 3">OK807</strain>
    </source>
</reference>
<dbReference type="RefSeq" id="WP_072489772.1">
    <property type="nucleotide sequence ID" value="NZ_CP108276.1"/>
</dbReference>
<dbReference type="AlphaFoldDB" id="A0A1K2FC67"/>
<protein>
    <submittedName>
        <fullName evidence="2">AAA domain-containing protein</fullName>
    </submittedName>
</protein>
<accession>A0A1K2FC67</accession>
<organism evidence="2 3">
    <name type="scientific">Streptomyces atratus</name>
    <dbReference type="NCBI Taxonomy" id="1893"/>
    <lineage>
        <taxon>Bacteria</taxon>
        <taxon>Bacillati</taxon>
        <taxon>Actinomycetota</taxon>
        <taxon>Actinomycetes</taxon>
        <taxon>Kitasatosporales</taxon>
        <taxon>Streptomycetaceae</taxon>
        <taxon>Streptomyces</taxon>
    </lineage>
</organism>
<dbReference type="InterPro" id="IPR052026">
    <property type="entry name" value="ExeA_AAA_ATPase_DNA-bind"/>
</dbReference>
<dbReference type="EMBL" id="FPJO01000072">
    <property type="protein sequence ID" value="SFY45377.1"/>
    <property type="molecule type" value="Genomic_DNA"/>
</dbReference>
<dbReference type="STRING" id="1893.SAMN02787144_10721"/>
<dbReference type="InterPro" id="IPR027417">
    <property type="entry name" value="P-loop_NTPase"/>
</dbReference>